<keyword evidence="7" id="KW-1185">Reference proteome</keyword>
<evidence type="ECO:0000313" key="6">
    <source>
        <dbReference type="EMBL" id="KAF4453165.1"/>
    </source>
</evidence>
<dbReference type="GO" id="GO:0008270">
    <property type="term" value="F:zinc ion binding"/>
    <property type="evidence" value="ECO:0007669"/>
    <property type="project" value="InterPro"/>
</dbReference>
<keyword evidence="2" id="KW-0479">Metal-binding</keyword>
<evidence type="ECO:0000313" key="7">
    <source>
        <dbReference type="Proteomes" id="UP000605986"/>
    </source>
</evidence>
<gene>
    <name evidence="6" type="ORF">F53441_4104</name>
</gene>
<organism evidence="6 7">
    <name type="scientific">Fusarium austroafricanum</name>
    <dbReference type="NCBI Taxonomy" id="2364996"/>
    <lineage>
        <taxon>Eukaryota</taxon>
        <taxon>Fungi</taxon>
        <taxon>Dikarya</taxon>
        <taxon>Ascomycota</taxon>
        <taxon>Pezizomycotina</taxon>
        <taxon>Sordariomycetes</taxon>
        <taxon>Hypocreomycetidae</taxon>
        <taxon>Hypocreales</taxon>
        <taxon>Nectriaceae</taxon>
        <taxon>Fusarium</taxon>
        <taxon>Fusarium concolor species complex</taxon>
    </lineage>
</organism>
<comment type="subcellular location">
    <subcellularLocation>
        <location evidence="1">Nucleus</location>
    </subcellularLocation>
</comment>
<dbReference type="GO" id="GO:0006351">
    <property type="term" value="P:DNA-templated transcription"/>
    <property type="evidence" value="ECO:0007669"/>
    <property type="project" value="InterPro"/>
</dbReference>
<evidence type="ECO:0000256" key="1">
    <source>
        <dbReference type="ARBA" id="ARBA00004123"/>
    </source>
</evidence>
<dbReference type="CDD" id="cd12148">
    <property type="entry name" value="fungal_TF_MHR"/>
    <property type="match status" value="1"/>
</dbReference>
<dbReference type="PANTHER" id="PTHR31001">
    <property type="entry name" value="UNCHARACTERIZED TRANSCRIPTIONAL REGULATORY PROTEIN"/>
    <property type="match status" value="1"/>
</dbReference>
<evidence type="ECO:0000256" key="3">
    <source>
        <dbReference type="ARBA" id="ARBA00023242"/>
    </source>
</evidence>
<proteinExistence type="predicted"/>
<dbReference type="PANTHER" id="PTHR31001:SF50">
    <property type="entry name" value="ZN(II)2CYS6 TRANSCRIPTION FACTOR (EUROFUNG)"/>
    <property type="match status" value="1"/>
</dbReference>
<evidence type="ECO:0000256" key="2">
    <source>
        <dbReference type="ARBA" id="ARBA00022723"/>
    </source>
</evidence>
<dbReference type="OrthoDB" id="435881at2759"/>
<dbReference type="InterPro" id="IPR050613">
    <property type="entry name" value="Sec_Metabolite_Reg"/>
</dbReference>
<feature type="compositionally biased region" description="Polar residues" evidence="4">
    <location>
        <begin position="47"/>
        <end position="56"/>
    </location>
</feature>
<keyword evidence="3" id="KW-0539">Nucleus</keyword>
<dbReference type="SMART" id="SM00906">
    <property type="entry name" value="Fungal_trans"/>
    <property type="match status" value="1"/>
</dbReference>
<evidence type="ECO:0000256" key="4">
    <source>
        <dbReference type="SAM" id="MobiDB-lite"/>
    </source>
</evidence>
<protein>
    <submittedName>
        <fullName evidence="6">Fungal specific transcription factor domain-containing protein</fullName>
    </submittedName>
</protein>
<feature type="compositionally biased region" description="Low complexity" evidence="4">
    <location>
        <begin position="61"/>
        <end position="70"/>
    </location>
</feature>
<sequence>MGVECLYVPRRPSSRQPQSLVILERLRHLEGVISRMQQHLDPALVESLTSTESTPGSLKADSTTQSDSTQSIDEIAELDTELGKLAMDDGRSIYIIGNSWASLDDEVQDLKSMLQSQTDEPEAWFSDVVPDIYPNTDASILGFGSTCQSLSQMHPPAEKIPVYWKLFKENCDILIKVLHIPTIEPLILQSHPFTRRPKGLEALMISVYFTVVVSLSPEECLQLLGDNKVTLLRMYKSATEQALSQAGLLETDELITLQAFAIFLTGLRVHNSVRVMSTLTALLVRLAQNAGIHRDGTHFKLSPFEVEMRRRLWWSICVLDSRASEDTGYDATIPLGSVDTQLPRNVNDSDLFPTMLELPKSRVGLTEMTFSVVRFESTKVFQQLQQMSAGSTGKPSAQTLKNKTEMISNIQHRIHELYLKHLDLSNPFAWYAYTICTIVFTKMRLVTYHPYLRKGMSVDIPADAKDSLFAESTLVIESWLALNEERSTRRWKWLCETYYQCGRQGVECGRWSSASRI</sequence>
<dbReference type="AlphaFoldDB" id="A0A8H4NZ64"/>
<dbReference type="Proteomes" id="UP000605986">
    <property type="component" value="Unassembled WGS sequence"/>
</dbReference>
<comment type="caution">
    <text evidence="6">The sequence shown here is derived from an EMBL/GenBank/DDBJ whole genome shotgun (WGS) entry which is preliminary data.</text>
</comment>
<dbReference type="EMBL" id="JAADJG010000161">
    <property type="protein sequence ID" value="KAF4453165.1"/>
    <property type="molecule type" value="Genomic_DNA"/>
</dbReference>
<feature type="region of interest" description="Disordered" evidence="4">
    <location>
        <begin position="46"/>
        <end position="70"/>
    </location>
</feature>
<evidence type="ECO:0000259" key="5">
    <source>
        <dbReference type="SMART" id="SM00906"/>
    </source>
</evidence>
<dbReference type="InterPro" id="IPR007219">
    <property type="entry name" value="XnlR_reg_dom"/>
</dbReference>
<dbReference type="GO" id="GO:0003677">
    <property type="term" value="F:DNA binding"/>
    <property type="evidence" value="ECO:0007669"/>
    <property type="project" value="InterPro"/>
</dbReference>
<reference evidence="6" key="1">
    <citation type="submission" date="2020-01" db="EMBL/GenBank/DDBJ databases">
        <title>Identification and distribution of gene clusters putatively required for synthesis of sphingolipid metabolism inhibitors in phylogenetically diverse species of the filamentous fungus Fusarium.</title>
        <authorList>
            <person name="Kim H.-S."/>
            <person name="Busman M."/>
            <person name="Brown D.W."/>
            <person name="Divon H."/>
            <person name="Uhlig S."/>
            <person name="Proctor R.H."/>
        </authorList>
    </citation>
    <scope>NUCLEOTIDE SEQUENCE</scope>
    <source>
        <strain evidence="6">NRRL 53441</strain>
    </source>
</reference>
<dbReference type="Pfam" id="PF04082">
    <property type="entry name" value="Fungal_trans"/>
    <property type="match status" value="1"/>
</dbReference>
<dbReference type="GO" id="GO:0005634">
    <property type="term" value="C:nucleus"/>
    <property type="evidence" value="ECO:0007669"/>
    <property type="project" value="UniProtKB-SubCell"/>
</dbReference>
<name>A0A8H4NZ64_9HYPO</name>
<accession>A0A8H4NZ64</accession>
<feature type="domain" description="Xylanolytic transcriptional activator regulatory" evidence="5">
    <location>
        <begin position="276"/>
        <end position="349"/>
    </location>
</feature>